<sequence length="429" mass="47898">MIRQFLRPLLSVRPLRCMVDERFDVRVQGLQPGVRVTLHALLRSEDGDFWEAFGHYVSDETGHIKVSKDPSLGGSYDGVEPMGLLWSMKPIPGSRTGLRLRKKDVQAPTNVHISVYKDHLTQAFQEKPHVASVVAQQWYMAPGVQRVDVTQKGLMGTLFIPPGPGPFPAVLDLWGGGGGLVEYRSSLLASRGYISLSLEYCAPLDNSGKLRHLGIDYFETAITMLREHPQVCPDRVAILGLSYGAFLTIYMTAYSSVIKPRCIVCISGSHVLLVSGPLVDFPGMISNMTKKSYYDKYQRQIWRDSLLPIPDDLSKKIELNRIECPILLIVGEDDQNCPASESADDMKLMMEQDGNSHLLTVLSYPGAGHLIEPPYTPHCQASNFMLAGTRTKEMVLWGGQTETHSRAQEDAWHKILAFLEQQLYSNTHD</sequence>
<name>A0A8T0BAY9_SILME</name>
<evidence type="ECO:0000259" key="3">
    <source>
        <dbReference type="Pfam" id="PF04775"/>
    </source>
</evidence>
<comment type="caution">
    <text evidence="5">The sequence shown here is derived from an EMBL/GenBank/DDBJ whole genome shotgun (WGS) entry which is preliminary data.</text>
</comment>
<accession>A0A8T0BAY9</accession>
<feature type="domain" description="BAAT/Acyl-CoA thioester hydrolase C-terminal" evidence="4">
    <location>
        <begin position="215"/>
        <end position="424"/>
    </location>
</feature>
<feature type="active site" description="Charge relay system" evidence="2">
    <location>
        <position position="369"/>
    </location>
</feature>
<dbReference type="InterPro" id="IPR006862">
    <property type="entry name" value="Thio_Ohase/aa_AcTrfase"/>
</dbReference>
<dbReference type="GO" id="GO:0006637">
    <property type="term" value="P:acyl-CoA metabolic process"/>
    <property type="evidence" value="ECO:0007669"/>
    <property type="project" value="InterPro"/>
</dbReference>
<dbReference type="InterPro" id="IPR029058">
    <property type="entry name" value="AB_hydrolase_fold"/>
</dbReference>
<organism evidence="5 6">
    <name type="scientific">Silurus meridionalis</name>
    <name type="common">Southern catfish</name>
    <name type="synonym">Silurus soldatovi meridionalis</name>
    <dbReference type="NCBI Taxonomy" id="175797"/>
    <lineage>
        <taxon>Eukaryota</taxon>
        <taxon>Metazoa</taxon>
        <taxon>Chordata</taxon>
        <taxon>Craniata</taxon>
        <taxon>Vertebrata</taxon>
        <taxon>Euteleostomi</taxon>
        <taxon>Actinopterygii</taxon>
        <taxon>Neopterygii</taxon>
        <taxon>Teleostei</taxon>
        <taxon>Ostariophysi</taxon>
        <taxon>Siluriformes</taxon>
        <taxon>Siluridae</taxon>
        <taxon>Silurus</taxon>
    </lineage>
</organism>
<evidence type="ECO:0000313" key="5">
    <source>
        <dbReference type="EMBL" id="KAF7702068.1"/>
    </source>
</evidence>
<evidence type="ECO:0008006" key="7">
    <source>
        <dbReference type="Google" id="ProtNLM"/>
    </source>
</evidence>
<keyword evidence="6" id="KW-1185">Reference proteome</keyword>
<gene>
    <name evidence="5" type="ORF">HF521_001351</name>
</gene>
<dbReference type="Gene3D" id="2.60.40.2240">
    <property type="entry name" value="Acyl-CoA thioester hydrolase/BAAT N-terminal domain"/>
    <property type="match status" value="1"/>
</dbReference>
<dbReference type="GO" id="GO:0047617">
    <property type="term" value="F:fatty acyl-CoA hydrolase activity"/>
    <property type="evidence" value="ECO:0007669"/>
    <property type="project" value="TreeGrafter"/>
</dbReference>
<dbReference type="FunFam" id="3.40.50.1820:FF:000024">
    <property type="entry name" value="acyl-coenzyme A thioesterase 4"/>
    <property type="match status" value="1"/>
</dbReference>
<reference evidence="5" key="1">
    <citation type="submission" date="2020-08" db="EMBL/GenBank/DDBJ databases">
        <title>Chromosome-level assembly of Southern catfish (Silurus meridionalis) provides insights into visual adaptation to the nocturnal and benthic lifestyles.</title>
        <authorList>
            <person name="Zhang Y."/>
            <person name="Wang D."/>
            <person name="Peng Z."/>
        </authorList>
    </citation>
    <scope>NUCLEOTIDE SEQUENCE</scope>
    <source>
        <strain evidence="5">SWU-2019-XX</strain>
        <tissue evidence="5">Muscle</tissue>
    </source>
</reference>
<dbReference type="InterPro" id="IPR042490">
    <property type="entry name" value="Thio_Ohase/BAAT_N"/>
</dbReference>
<dbReference type="PIRSF" id="PIRSF016521">
    <property type="entry name" value="Acyl-CoA_hydro"/>
    <property type="match status" value="1"/>
</dbReference>
<feature type="active site" description="Charge relay system" evidence="2">
    <location>
        <position position="242"/>
    </location>
</feature>
<protein>
    <recommendedName>
        <fullName evidence="7">Acyl-coenzyme A thioesterase 4-like</fullName>
    </recommendedName>
</protein>
<dbReference type="EMBL" id="JABFDY010000010">
    <property type="protein sequence ID" value="KAF7702068.1"/>
    <property type="molecule type" value="Genomic_DNA"/>
</dbReference>
<evidence type="ECO:0000259" key="4">
    <source>
        <dbReference type="Pfam" id="PF08840"/>
    </source>
</evidence>
<proteinExistence type="inferred from homology"/>
<dbReference type="PANTHER" id="PTHR10824:SF36">
    <property type="entry name" value="ACYL-COA THIOESTERASE 17-RELATED"/>
    <property type="match status" value="1"/>
</dbReference>
<comment type="similarity">
    <text evidence="1">Belongs to the C/M/P thioester hydrolase family.</text>
</comment>
<dbReference type="SUPFAM" id="SSF53474">
    <property type="entry name" value="alpha/beta-Hydrolases"/>
    <property type="match status" value="1"/>
</dbReference>
<dbReference type="Gene3D" id="3.40.50.1820">
    <property type="entry name" value="alpha/beta hydrolase"/>
    <property type="match status" value="1"/>
</dbReference>
<dbReference type="GO" id="GO:0006631">
    <property type="term" value="P:fatty acid metabolic process"/>
    <property type="evidence" value="ECO:0007669"/>
    <property type="project" value="TreeGrafter"/>
</dbReference>
<feature type="domain" description="Acyl-CoA thioester hydrolase/bile acid-CoA amino acid N-acetyltransferase" evidence="3">
    <location>
        <begin position="20"/>
        <end position="151"/>
    </location>
</feature>
<evidence type="ECO:0000256" key="2">
    <source>
        <dbReference type="PIRSR" id="PIRSR016521-1"/>
    </source>
</evidence>
<dbReference type="Proteomes" id="UP000606274">
    <property type="component" value="Unassembled WGS sequence"/>
</dbReference>
<dbReference type="FunFam" id="2.60.40.2240:FF:000002">
    <property type="entry name" value="Acyl-CoA thioesterase 18"/>
    <property type="match status" value="1"/>
</dbReference>
<dbReference type="PANTHER" id="PTHR10824">
    <property type="entry name" value="ACYL-COENZYME A THIOESTERASE-RELATED"/>
    <property type="match status" value="1"/>
</dbReference>
<dbReference type="Pfam" id="PF08840">
    <property type="entry name" value="BAAT_C"/>
    <property type="match status" value="1"/>
</dbReference>
<dbReference type="OrthoDB" id="6347013at2759"/>
<dbReference type="AlphaFoldDB" id="A0A8T0BAY9"/>
<feature type="active site" description="Charge relay system" evidence="2">
    <location>
        <position position="334"/>
    </location>
</feature>
<dbReference type="Pfam" id="PF04775">
    <property type="entry name" value="Bile_Hydr_Trans"/>
    <property type="match status" value="1"/>
</dbReference>
<evidence type="ECO:0000256" key="1">
    <source>
        <dbReference type="ARBA" id="ARBA00006538"/>
    </source>
</evidence>
<dbReference type="InterPro" id="IPR016662">
    <property type="entry name" value="Acyl-CoA_thioEstase_long-chain"/>
</dbReference>
<evidence type="ECO:0000313" key="6">
    <source>
        <dbReference type="Proteomes" id="UP000606274"/>
    </source>
</evidence>
<dbReference type="InterPro" id="IPR014940">
    <property type="entry name" value="BAAT_C"/>
</dbReference>